<dbReference type="EMBL" id="GEDC01012129">
    <property type="protein sequence ID" value="JAS25169.1"/>
    <property type="molecule type" value="Transcribed_RNA"/>
</dbReference>
<keyword evidence="3" id="KW-0221">Differentiation</keyword>
<evidence type="ECO:0000259" key="11">
    <source>
        <dbReference type="PROSITE" id="PS50097"/>
    </source>
</evidence>
<feature type="compositionally biased region" description="Basic and acidic residues" evidence="10">
    <location>
        <begin position="291"/>
        <end position="305"/>
    </location>
</feature>
<dbReference type="GO" id="GO:0048813">
    <property type="term" value="P:dendrite morphogenesis"/>
    <property type="evidence" value="ECO:0007669"/>
    <property type="project" value="UniProtKB-ARBA"/>
</dbReference>
<evidence type="ECO:0000256" key="3">
    <source>
        <dbReference type="ARBA" id="ARBA00022782"/>
    </source>
</evidence>
<dbReference type="InterPro" id="IPR011333">
    <property type="entry name" value="SKP1/BTB/POZ_sf"/>
</dbReference>
<reference evidence="13" key="1">
    <citation type="submission" date="2015-12" db="EMBL/GenBank/DDBJ databases">
        <title>De novo transcriptome assembly of four potential Pierce s Disease insect vectors from Arizona vineyards.</title>
        <authorList>
            <person name="Tassone E.E."/>
        </authorList>
    </citation>
    <scope>NUCLEOTIDE SEQUENCE</scope>
</reference>
<feature type="compositionally biased region" description="Polar residues" evidence="10">
    <location>
        <begin position="230"/>
        <end position="240"/>
    </location>
</feature>
<evidence type="ECO:0000256" key="10">
    <source>
        <dbReference type="SAM" id="MobiDB-lite"/>
    </source>
</evidence>
<dbReference type="FunFam" id="3.30.710.10:FF:000091">
    <property type="entry name" value="Lola, isoform F"/>
    <property type="match status" value="1"/>
</dbReference>
<proteinExistence type="predicted"/>
<keyword evidence="9" id="KW-0863">Zinc-finger</keyword>
<dbReference type="GO" id="GO:0007464">
    <property type="term" value="P:R3/R4 cell fate commitment"/>
    <property type="evidence" value="ECO:0007669"/>
    <property type="project" value="UniProtKB-ARBA"/>
</dbReference>
<evidence type="ECO:0000256" key="8">
    <source>
        <dbReference type="ARBA" id="ARBA00037382"/>
    </source>
</evidence>
<keyword evidence="9" id="KW-0862">Zinc</keyword>
<evidence type="ECO:0000256" key="7">
    <source>
        <dbReference type="ARBA" id="ARBA00023242"/>
    </source>
</evidence>
<gene>
    <name evidence="13" type="ORF">g.6950</name>
</gene>
<name>A0A1B6DHJ4_9HEMI</name>
<evidence type="ECO:0000256" key="4">
    <source>
        <dbReference type="ARBA" id="ARBA00022902"/>
    </source>
</evidence>
<dbReference type="GO" id="GO:0008270">
    <property type="term" value="F:zinc ion binding"/>
    <property type="evidence" value="ECO:0007669"/>
    <property type="project" value="UniProtKB-KW"/>
</dbReference>
<dbReference type="InterPro" id="IPR013087">
    <property type="entry name" value="Znf_C2H2_type"/>
</dbReference>
<feature type="compositionally biased region" description="Acidic residues" evidence="10">
    <location>
        <begin position="306"/>
        <end position="332"/>
    </location>
</feature>
<evidence type="ECO:0000256" key="5">
    <source>
        <dbReference type="ARBA" id="ARBA00023015"/>
    </source>
</evidence>
<keyword evidence="4" id="KW-0524">Neurogenesis</keyword>
<keyword evidence="6" id="KW-0804">Transcription</keyword>
<evidence type="ECO:0000313" key="13">
    <source>
        <dbReference type="EMBL" id="JAS25169.1"/>
    </source>
</evidence>
<evidence type="ECO:0000256" key="6">
    <source>
        <dbReference type="ARBA" id="ARBA00023163"/>
    </source>
</evidence>
<protein>
    <recommendedName>
        <fullName evidence="14">BTB domain-containing protein</fullName>
    </recommendedName>
</protein>
<feature type="compositionally biased region" description="Polar residues" evidence="10">
    <location>
        <begin position="274"/>
        <end position="289"/>
    </location>
</feature>
<keyword evidence="7" id="KW-0539">Nucleus</keyword>
<feature type="compositionally biased region" description="Low complexity" evidence="10">
    <location>
        <begin position="255"/>
        <end position="273"/>
    </location>
</feature>
<feature type="domain" description="C2H2-type" evidence="12">
    <location>
        <begin position="388"/>
        <end position="416"/>
    </location>
</feature>
<comment type="function">
    <text evidence="8">Putative transcription factor required for axon growth and guidance in the central and peripheral nervous systems. Repels CNS axons away from the midline by promoting the expression of the midline repellent sli and its receptor robo.</text>
</comment>
<feature type="region of interest" description="Disordered" evidence="10">
    <location>
        <begin position="192"/>
        <end position="356"/>
    </location>
</feature>
<dbReference type="InterPro" id="IPR051095">
    <property type="entry name" value="Dros_DevTransReg"/>
</dbReference>
<dbReference type="PROSITE" id="PS50157">
    <property type="entry name" value="ZINC_FINGER_C2H2_2"/>
    <property type="match status" value="1"/>
</dbReference>
<dbReference type="InterPro" id="IPR000210">
    <property type="entry name" value="BTB/POZ_dom"/>
</dbReference>
<dbReference type="GO" id="GO:0008406">
    <property type="term" value="P:gonad development"/>
    <property type="evidence" value="ECO:0007669"/>
    <property type="project" value="UniProtKB-ARBA"/>
</dbReference>
<keyword evidence="5" id="KW-0805">Transcription regulation</keyword>
<dbReference type="GO" id="GO:0005634">
    <property type="term" value="C:nucleus"/>
    <property type="evidence" value="ECO:0007669"/>
    <property type="project" value="UniProtKB-SubCell"/>
</dbReference>
<organism evidence="13">
    <name type="scientific">Clastoptera arizonana</name>
    <name type="common">Arizona spittle bug</name>
    <dbReference type="NCBI Taxonomy" id="38151"/>
    <lineage>
        <taxon>Eukaryota</taxon>
        <taxon>Metazoa</taxon>
        <taxon>Ecdysozoa</taxon>
        <taxon>Arthropoda</taxon>
        <taxon>Hexapoda</taxon>
        <taxon>Insecta</taxon>
        <taxon>Pterygota</taxon>
        <taxon>Neoptera</taxon>
        <taxon>Paraneoptera</taxon>
        <taxon>Hemiptera</taxon>
        <taxon>Auchenorrhyncha</taxon>
        <taxon>Cercopoidea</taxon>
        <taxon>Clastopteridae</taxon>
        <taxon>Clastoptera</taxon>
    </lineage>
</organism>
<dbReference type="SMART" id="SM00225">
    <property type="entry name" value="BTB"/>
    <property type="match status" value="1"/>
</dbReference>
<dbReference type="CDD" id="cd18315">
    <property type="entry name" value="BTB_POZ_BAB-like"/>
    <property type="match status" value="1"/>
</dbReference>
<dbReference type="GO" id="GO:0007526">
    <property type="term" value="P:larval somatic muscle development"/>
    <property type="evidence" value="ECO:0007669"/>
    <property type="project" value="UniProtKB-ARBA"/>
</dbReference>
<evidence type="ECO:0000256" key="2">
    <source>
        <dbReference type="ARBA" id="ARBA00022473"/>
    </source>
</evidence>
<comment type="subcellular location">
    <subcellularLocation>
        <location evidence="1">Nucleus</location>
    </subcellularLocation>
</comment>
<dbReference type="GO" id="GO:0045476">
    <property type="term" value="P:nurse cell apoptotic process"/>
    <property type="evidence" value="ECO:0007669"/>
    <property type="project" value="UniProtKB-ARBA"/>
</dbReference>
<dbReference type="PROSITE" id="PS50097">
    <property type="entry name" value="BTB"/>
    <property type="match status" value="1"/>
</dbReference>
<dbReference type="Gene3D" id="3.30.160.60">
    <property type="entry name" value="Classic Zinc Finger"/>
    <property type="match status" value="1"/>
</dbReference>
<feature type="compositionally biased region" description="Basic and acidic residues" evidence="10">
    <location>
        <begin position="241"/>
        <end position="251"/>
    </location>
</feature>
<dbReference type="SUPFAM" id="SSF57667">
    <property type="entry name" value="beta-beta-alpha zinc fingers"/>
    <property type="match status" value="1"/>
</dbReference>
<keyword evidence="9" id="KW-0479">Metal-binding</keyword>
<sequence>MAANQQFCLRWNNHQSTLISVFDNLLESGTLVDCTLAADGQFLKAHKVVLSACSPYLEALLSQHYEKHPILILKDVTFHELKSMLDYMYRGEVNISQEQLGTFLKAAESLQIKGLTDCGGGGVSDARDLDRVRELERAREIDRFRELERVASATKRLEIRKQVPIVPRQRSPPLLPQNLNLTIEHRRSNKHTLGHDFITNNPNLVSSREGSVSPSAKRKRQSKQSPSQSDEPNLVSTPSENQHDNKTEIKSLNDNQVTTPPATTPTTSNVVTNSKKPQSPVVQNEQPIENETIKQEFKSEPRTDYSEDIQNDDSVEDLTMEEEEEDMDEMSELDLSRPGPSNAANSHSAGFPSWHIGDNSAEEMLLAGQQDSQGSERLEKLQTVKLKYPFSCECGKSYTLRTSLRNHKMFDCGKKPEFECPCCNYCANRKGNLKIHFFGKHGDKITQWPY</sequence>
<dbReference type="PANTHER" id="PTHR23110">
    <property type="entry name" value="BTB DOMAIN TRANSCRIPTION FACTOR"/>
    <property type="match status" value="1"/>
</dbReference>
<dbReference type="PANTHER" id="PTHR23110:SF111">
    <property type="entry name" value="LONGITUDINALS LACKING PROTEIN, ISOFORMS F_I_K_T"/>
    <property type="match status" value="1"/>
</dbReference>
<dbReference type="SUPFAM" id="SSF54695">
    <property type="entry name" value="POZ domain"/>
    <property type="match status" value="1"/>
</dbReference>
<keyword evidence="2" id="KW-0217">Developmental protein</keyword>
<dbReference type="Gene3D" id="3.30.710.10">
    <property type="entry name" value="Potassium Channel Kv1.1, Chain A"/>
    <property type="match status" value="1"/>
</dbReference>
<dbReference type="InterPro" id="IPR036236">
    <property type="entry name" value="Znf_C2H2_sf"/>
</dbReference>
<dbReference type="GO" id="GO:0006357">
    <property type="term" value="P:regulation of transcription by RNA polymerase II"/>
    <property type="evidence" value="ECO:0007669"/>
    <property type="project" value="TreeGrafter"/>
</dbReference>
<feature type="domain" description="BTB" evidence="11">
    <location>
        <begin position="32"/>
        <end position="97"/>
    </location>
</feature>
<dbReference type="GO" id="GO:0035167">
    <property type="term" value="P:larval lymph gland hemopoiesis"/>
    <property type="evidence" value="ECO:0007669"/>
    <property type="project" value="UniProtKB-ARBA"/>
</dbReference>
<evidence type="ECO:0000256" key="9">
    <source>
        <dbReference type="PROSITE-ProRule" id="PRU00042"/>
    </source>
</evidence>
<dbReference type="Pfam" id="PF00651">
    <property type="entry name" value="BTB"/>
    <property type="match status" value="1"/>
</dbReference>
<dbReference type="AlphaFoldDB" id="A0A1B6DHJ4"/>
<dbReference type="GO" id="GO:0045467">
    <property type="term" value="P:R7 cell development"/>
    <property type="evidence" value="ECO:0007669"/>
    <property type="project" value="UniProtKB-ARBA"/>
</dbReference>
<evidence type="ECO:0000256" key="1">
    <source>
        <dbReference type="ARBA" id="ARBA00004123"/>
    </source>
</evidence>
<accession>A0A1B6DHJ4</accession>
<feature type="compositionally biased region" description="Polar residues" evidence="10">
    <location>
        <begin position="198"/>
        <end position="212"/>
    </location>
</feature>
<evidence type="ECO:0008006" key="14">
    <source>
        <dbReference type="Google" id="ProtNLM"/>
    </source>
</evidence>
<evidence type="ECO:0000259" key="12">
    <source>
        <dbReference type="PROSITE" id="PS50157"/>
    </source>
</evidence>
<dbReference type="GO" id="GO:0016199">
    <property type="term" value="P:axon midline choice point recognition"/>
    <property type="evidence" value="ECO:0007669"/>
    <property type="project" value="UniProtKB-ARBA"/>
</dbReference>